<dbReference type="Pfam" id="PF04439">
    <property type="entry name" value="Adenyl_transf"/>
    <property type="match status" value="1"/>
</dbReference>
<accession>A0ABN1K0U4</accession>
<proteinExistence type="predicted"/>
<name>A0ABN1K0U4_9FLAO</name>
<dbReference type="SUPFAM" id="SSF81301">
    <property type="entry name" value="Nucleotidyltransferase"/>
    <property type="match status" value="1"/>
</dbReference>
<gene>
    <name evidence="1" type="ORF">GCM10009433_01750</name>
</gene>
<keyword evidence="2" id="KW-1185">Reference proteome</keyword>
<sequence>MHMSSKNEIVNAIKEWGLQNSNVNCILHIGSLINNDNDKYSDIDVIVFCNNVSTFLFEKEWVNEINPFKICYTQINFSGGMPMKRIVFSNGIELDLTPVKYNEILKAFIYCKISKTFFYKILSNNLKDEIENNIQIFNEYTSNGMKYIVDKKNISRSIEFISKSFPKGSFKVTHSMFEENYNYFFHQIIRESIRIVRGELYASKECAEYFSKAKLRELIEWYMKLEKGMGLDTYHNGKKLEYWCDEKILKKMAGIYGYLDFESSKNALFNTFNLYTEIATVVSIKIGYNINFYIEVKDFTEEHVNSIFGDIKKSD</sequence>
<reference evidence="1 2" key="1">
    <citation type="journal article" date="2019" name="Int. J. Syst. Evol. Microbiol.">
        <title>The Global Catalogue of Microorganisms (GCM) 10K type strain sequencing project: providing services to taxonomists for standard genome sequencing and annotation.</title>
        <authorList>
            <consortium name="The Broad Institute Genomics Platform"/>
            <consortium name="The Broad Institute Genome Sequencing Center for Infectious Disease"/>
            <person name="Wu L."/>
            <person name="Ma J."/>
        </authorList>
    </citation>
    <scope>NUCLEOTIDE SEQUENCE [LARGE SCALE GENOMIC DNA]</scope>
    <source>
        <strain evidence="1 2">JCM 16231</strain>
    </source>
</reference>
<evidence type="ECO:0000313" key="1">
    <source>
        <dbReference type="EMBL" id="GAA0751571.1"/>
    </source>
</evidence>
<dbReference type="InterPro" id="IPR007530">
    <property type="entry name" value="Aminoglycoside_adenylylTfrase"/>
</dbReference>
<dbReference type="Gene3D" id="1.20.120.330">
    <property type="entry name" value="Nucleotidyltransferases domain 2"/>
    <property type="match status" value="1"/>
</dbReference>
<dbReference type="SUPFAM" id="SSF81631">
    <property type="entry name" value="PAP/OAS1 substrate-binding domain"/>
    <property type="match status" value="1"/>
</dbReference>
<evidence type="ECO:0000313" key="2">
    <source>
        <dbReference type="Proteomes" id="UP001500185"/>
    </source>
</evidence>
<dbReference type="Gene3D" id="3.30.460.10">
    <property type="entry name" value="Beta Polymerase, domain 2"/>
    <property type="match status" value="1"/>
</dbReference>
<organism evidence="1 2">
    <name type="scientific">Psychroflexus lacisalsi</name>
    <dbReference type="NCBI Taxonomy" id="503928"/>
    <lineage>
        <taxon>Bacteria</taxon>
        <taxon>Pseudomonadati</taxon>
        <taxon>Bacteroidota</taxon>
        <taxon>Flavobacteriia</taxon>
        <taxon>Flavobacteriales</taxon>
        <taxon>Flavobacteriaceae</taxon>
        <taxon>Psychroflexus</taxon>
    </lineage>
</organism>
<dbReference type="Proteomes" id="UP001500185">
    <property type="component" value="Unassembled WGS sequence"/>
</dbReference>
<protein>
    <submittedName>
        <fullName evidence="1">Aminoglycoside 6-adenylyltransferase</fullName>
    </submittedName>
</protein>
<dbReference type="InterPro" id="IPR043519">
    <property type="entry name" value="NT_sf"/>
</dbReference>
<comment type="caution">
    <text evidence="1">The sequence shown here is derived from an EMBL/GenBank/DDBJ whole genome shotgun (WGS) entry which is preliminary data.</text>
</comment>
<dbReference type="EMBL" id="BAAAGG010000002">
    <property type="protein sequence ID" value="GAA0751571.1"/>
    <property type="molecule type" value="Genomic_DNA"/>
</dbReference>